<dbReference type="SUPFAM" id="SSF53756">
    <property type="entry name" value="UDP-Glycosyltransferase/glycogen phosphorylase"/>
    <property type="match status" value="1"/>
</dbReference>
<dbReference type="Gene3D" id="3.40.50.2000">
    <property type="entry name" value="Glycogen Phosphorylase B"/>
    <property type="match status" value="2"/>
</dbReference>
<evidence type="ECO:0000313" key="2">
    <source>
        <dbReference type="Proteomes" id="UP001183648"/>
    </source>
</evidence>
<accession>A0ABU2BZI3</accession>
<reference evidence="1 2" key="1">
    <citation type="submission" date="2023-07" db="EMBL/GenBank/DDBJ databases">
        <title>Sequencing the genomes of 1000 actinobacteria strains.</title>
        <authorList>
            <person name="Klenk H.-P."/>
        </authorList>
    </citation>
    <scope>NUCLEOTIDE SEQUENCE [LARGE SCALE GENOMIC DNA]</scope>
    <source>
        <strain evidence="1 2">DSM 19426</strain>
    </source>
</reference>
<proteinExistence type="predicted"/>
<keyword evidence="2" id="KW-1185">Reference proteome</keyword>
<protein>
    <submittedName>
        <fullName evidence="1">Glycosyltransferase involved in cell wall biosynthesis</fullName>
    </submittedName>
</protein>
<sequence>MTCCVSESERAEGRAVGITGDLRLIPNDVEVGALRAGAPVDRAQARKLLEVDDDVQLVVCCARLAHQKGQDVLLRAWPAVVAAEPQARLVLVGGGPDEEALRRQARGVEHVRFLGDAPRETSVAWMVASDVVTCPSRYEGMSLVPIEAGALGRVVVASDVEGVREGGWGPARVVVPVEDADALAGALHQVLADPAARAEAEAVAWACGDDLAQQPRAADRVLELYAELLGRA</sequence>
<dbReference type="InterPro" id="IPR050194">
    <property type="entry name" value="Glycosyltransferase_grp1"/>
</dbReference>
<name>A0ABU2BZI3_9ACTN</name>
<dbReference type="PANTHER" id="PTHR45947:SF3">
    <property type="entry name" value="SULFOQUINOVOSYL TRANSFERASE SQD2"/>
    <property type="match status" value="1"/>
</dbReference>
<dbReference type="Proteomes" id="UP001183648">
    <property type="component" value="Unassembled WGS sequence"/>
</dbReference>
<evidence type="ECO:0000313" key="1">
    <source>
        <dbReference type="EMBL" id="MDR7363816.1"/>
    </source>
</evidence>
<dbReference type="PANTHER" id="PTHR45947">
    <property type="entry name" value="SULFOQUINOVOSYL TRANSFERASE SQD2"/>
    <property type="match status" value="1"/>
</dbReference>
<dbReference type="Pfam" id="PF13692">
    <property type="entry name" value="Glyco_trans_1_4"/>
    <property type="match status" value="1"/>
</dbReference>
<dbReference type="CDD" id="cd03801">
    <property type="entry name" value="GT4_PimA-like"/>
    <property type="match status" value="1"/>
</dbReference>
<comment type="caution">
    <text evidence="1">The sequence shown here is derived from an EMBL/GenBank/DDBJ whole genome shotgun (WGS) entry which is preliminary data.</text>
</comment>
<dbReference type="EMBL" id="JAVDYG010000001">
    <property type="protein sequence ID" value="MDR7363816.1"/>
    <property type="molecule type" value="Genomic_DNA"/>
</dbReference>
<dbReference type="RefSeq" id="WP_310304666.1">
    <property type="nucleotide sequence ID" value="NZ_JAVDYG010000001.1"/>
</dbReference>
<organism evidence="1 2">
    <name type="scientific">Nocardioides marmoribigeumensis</name>
    <dbReference type="NCBI Taxonomy" id="433649"/>
    <lineage>
        <taxon>Bacteria</taxon>
        <taxon>Bacillati</taxon>
        <taxon>Actinomycetota</taxon>
        <taxon>Actinomycetes</taxon>
        <taxon>Propionibacteriales</taxon>
        <taxon>Nocardioidaceae</taxon>
        <taxon>Nocardioides</taxon>
    </lineage>
</organism>
<gene>
    <name evidence="1" type="ORF">J2S63_003369</name>
</gene>